<evidence type="ECO:0000313" key="2">
    <source>
        <dbReference type="EMBL" id="KAA6411917.1"/>
    </source>
</evidence>
<sequence length="282" mass="31261">MQKNFDLDLGSLWYTKMPPAFPVPSMRAKGPSTSSYSYCWERDFGGTRKTLLTVIRWTHDLSMTKVHIKWKEPDPRGTVVAEQKHFPPPTALSREQLDAAHRQYGPNIATWSNASVGTTVGDGECWTFIDSALKDLASTYHSHGKEGPMLSQGRSHGACILSLEASAPGSRSGMLQLADVRRGDILQMKSAHFKIVEEVAATRQEWGKWTKRGGEKNVRLANHTAVITGLNGDVLEVVEQNGEVPHAVSEGKYDLAEMQEGTLQIFRVIGESWCPPLQASWD</sequence>
<dbReference type="Pfam" id="PF25459">
    <property type="entry name" value="AIM3_BBC1_C"/>
    <property type="match status" value="1"/>
</dbReference>
<reference evidence="2 3" key="1">
    <citation type="submission" date="2019-09" db="EMBL/GenBank/DDBJ databases">
        <title>The hologenome of the rock-dwelling lichen Lasallia pustulata.</title>
        <authorList>
            <person name="Greshake Tzovaras B."/>
            <person name="Segers F."/>
            <person name="Bicker A."/>
            <person name="Dal Grande F."/>
            <person name="Otte J."/>
            <person name="Hankeln T."/>
            <person name="Schmitt I."/>
            <person name="Ebersberger I."/>
        </authorList>
    </citation>
    <scope>NUCLEOTIDE SEQUENCE [LARGE SCALE GENOMIC DNA]</scope>
    <source>
        <strain evidence="2">A1-1</strain>
    </source>
</reference>
<name>A0A5M8PR45_9LECA</name>
<feature type="domain" description="BBC1/AIM3 cysteine proteinase-fold" evidence="1">
    <location>
        <begin position="82"/>
        <end position="274"/>
    </location>
</feature>
<dbReference type="InterPro" id="IPR057402">
    <property type="entry name" value="AIM3_BBC1_C"/>
</dbReference>
<dbReference type="OrthoDB" id="3357271at2759"/>
<dbReference type="Gene3D" id="3.90.1720.60">
    <property type="match status" value="1"/>
</dbReference>
<dbReference type="EMBL" id="VXIT01000006">
    <property type="protein sequence ID" value="KAA6411917.1"/>
    <property type="molecule type" value="Genomic_DNA"/>
</dbReference>
<protein>
    <recommendedName>
        <fullName evidence="1">BBC1/AIM3 cysteine proteinase-fold domain-containing protein</fullName>
    </recommendedName>
</protein>
<dbReference type="Proteomes" id="UP000324767">
    <property type="component" value="Unassembled WGS sequence"/>
</dbReference>
<evidence type="ECO:0000313" key="3">
    <source>
        <dbReference type="Proteomes" id="UP000324767"/>
    </source>
</evidence>
<comment type="caution">
    <text evidence="2">The sequence shown here is derived from an EMBL/GenBank/DDBJ whole genome shotgun (WGS) entry which is preliminary data.</text>
</comment>
<proteinExistence type="predicted"/>
<dbReference type="AlphaFoldDB" id="A0A5M8PR45"/>
<evidence type="ECO:0000259" key="1">
    <source>
        <dbReference type="Pfam" id="PF25459"/>
    </source>
</evidence>
<organism evidence="2 3">
    <name type="scientific">Lasallia pustulata</name>
    <dbReference type="NCBI Taxonomy" id="136370"/>
    <lineage>
        <taxon>Eukaryota</taxon>
        <taxon>Fungi</taxon>
        <taxon>Dikarya</taxon>
        <taxon>Ascomycota</taxon>
        <taxon>Pezizomycotina</taxon>
        <taxon>Lecanoromycetes</taxon>
        <taxon>OSLEUM clade</taxon>
        <taxon>Umbilicariomycetidae</taxon>
        <taxon>Umbilicariales</taxon>
        <taxon>Umbilicariaceae</taxon>
        <taxon>Lasallia</taxon>
    </lineage>
</organism>
<accession>A0A5M8PR45</accession>
<gene>
    <name evidence="2" type="ORF">FRX48_04067</name>
</gene>